<dbReference type="PANTHER" id="PTHR30035">
    <property type="entry name" value="LIPOPROTEIN VACJ-RELATED"/>
    <property type="match status" value="1"/>
</dbReference>
<organism evidence="4 6">
    <name type="scientific">Colwellia hornerae</name>
    <dbReference type="NCBI Taxonomy" id="89402"/>
    <lineage>
        <taxon>Bacteria</taxon>
        <taxon>Pseudomonadati</taxon>
        <taxon>Pseudomonadota</taxon>
        <taxon>Gammaproteobacteria</taxon>
        <taxon>Alteromonadales</taxon>
        <taxon>Colwelliaceae</taxon>
        <taxon>Colwellia</taxon>
    </lineage>
</organism>
<name>A0A5C6Q868_9GAMM</name>
<comment type="similarity">
    <text evidence="1">Belongs to the MlaA family.</text>
</comment>
<evidence type="ECO:0000313" key="6">
    <source>
        <dbReference type="Proteomes" id="UP000321917"/>
    </source>
</evidence>
<dbReference type="GO" id="GO:0016020">
    <property type="term" value="C:membrane"/>
    <property type="evidence" value="ECO:0007669"/>
    <property type="project" value="InterPro"/>
</dbReference>
<dbReference type="GO" id="GO:0120010">
    <property type="term" value="P:intermembrane phospholipid transfer"/>
    <property type="evidence" value="ECO:0007669"/>
    <property type="project" value="TreeGrafter"/>
</dbReference>
<sequence length="308" mass="34993">MSYLTRSVSNSLFQLQGVRVTSTDKTKKLNLSWFNRNLPQSVLFIFFLTMAAGCSSLNDDIVVEKAIKIEHPLKGPYEIAAEENIPSVISYEEPEDSLRFINEPIFKFNDKVYRYVLSPFAIGYQKIVPQPVDQSIRNFFYNLREPLYALNHLFQGELSKSGNSLARVLVNSTMGLLGLFDPADSMMKLVRDKTTFGETLASYGVGHGAYLVLPLLGPSDLRDTASLSFNYLAHPLNFINDKRAAQQLLLVDGIQAQTAILAKYPLVLADVENPYEFTRNLYMQSIQRDGQERRNEVFKTEKQKQKQK</sequence>
<dbReference type="InterPro" id="IPR007428">
    <property type="entry name" value="MlaA"/>
</dbReference>
<reference evidence="4 6" key="1">
    <citation type="submission" date="2019-07" db="EMBL/GenBank/DDBJ databases">
        <title>Genomes of sea-ice associated Colwellia species.</title>
        <authorList>
            <person name="Bowman J.P."/>
        </authorList>
    </citation>
    <scope>NUCLEOTIDE SEQUENCE [LARGE SCALE GENOMIC DNA]</scope>
    <source>
        <strain evidence="3 5">ACAM 607</strain>
        <strain evidence="4 6">IC036</strain>
    </source>
</reference>
<evidence type="ECO:0000313" key="4">
    <source>
        <dbReference type="EMBL" id="TWX64902.1"/>
    </source>
</evidence>
<dbReference type="PRINTS" id="PR01805">
    <property type="entry name" value="VACJLIPOPROT"/>
</dbReference>
<dbReference type="OrthoDB" id="9785326at2"/>
<evidence type="ECO:0000256" key="1">
    <source>
        <dbReference type="ARBA" id="ARBA00010634"/>
    </source>
</evidence>
<evidence type="ECO:0000313" key="3">
    <source>
        <dbReference type="EMBL" id="TWX57550.1"/>
    </source>
</evidence>
<evidence type="ECO:0000313" key="5">
    <source>
        <dbReference type="Proteomes" id="UP000321525"/>
    </source>
</evidence>
<dbReference type="EMBL" id="VOLQ01000028">
    <property type="protein sequence ID" value="TWX64902.1"/>
    <property type="molecule type" value="Genomic_DNA"/>
</dbReference>
<accession>A0A5C6Q868</accession>
<dbReference type="Pfam" id="PF04333">
    <property type="entry name" value="MlaA"/>
    <property type="match status" value="1"/>
</dbReference>
<keyword evidence="4" id="KW-0449">Lipoprotein</keyword>
<keyword evidence="2" id="KW-0732">Signal</keyword>
<keyword evidence="5" id="KW-1185">Reference proteome</keyword>
<evidence type="ECO:0000256" key="2">
    <source>
        <dbReference type="ARBA" id="ARBA00022729"/>
    </source>
</evidence>
<comment type="caution">
    <text evidence="4">The sequence shown here is derived from an EMBL/GenBank/DDBJ whole genome shotgun (WGS) entry which is preliminary data.</text>
</comment>
<proteinExistence type="inferred from homology"/>
<dbReference type="EMBL" id="VOLR01000018">
    <property type="protein sequence ID" value="TWX57550.1"/>
    <property type="molecule type" value="Genomic_DNA"/>
</dbReference>
<gene>
    <name evidence="3" type="ORF">ESZ26_13235</name>
    <name evidence="4" type="ORF">ESZ27_13550</name>
</gene>
<dbReference type="AlphaFoldDB" id="A0A5C6Q868"/>
<dbReference type="Proteomes" id="UP000321525">
    <property type="component" value="Unassembled WGS sequence"/>
</dbReference>
<protein>
    <submittedName>
        <fullName evidence="4">VacJ family lipoprotein</fullName>
    </submittedName>
</protein>
<dbReference type="PANTHER" id="PTHR30035:SF3">
    <property type="entry name" value="INTERMEMBRANE PHOSPHOLIPID TRANSPORT SYSTEM LIPOPROTEIN MLAA"/>
    <property type="match status" value="1"/>
</dbReference>
<dbReference type="Proteomes" id="UP000321917">
    <property type="component" value="Unassembled WGS sequence"/>
</dbReference>